<protein>
    <recommendedName>
        <fullName evidence="3">Thioredoxin domain-containing protein</fullName>
    </recommendedName>
</protein>
<dbReference type="Gene3D" id="3.40.30.10">
    <property type="entry name" value="Glutaredoxin"/>
    <property type="match status" value="1"/>
</dbReference>
<accession>A0A1W0X5E4</accession>
<dbReference type="InterPro" id="IPR017937">
    <property type="entry name" value="Thioredoxin_CS"/>
</dbReference>
<dbReference type="SUPFAM" id="SSF52833">
    <property type="entry name" value="Thioredoxin-like"/>
    <property type="match status" value="1"/>
</dbReference>
<dbReference type="Proteomes" id="UP000192578">
    <property type="component" value="Unassembled WGS sequence"/>
</dbReference>
<evidence type="ECO:0000313" key="4">
    <source>
        <dbReference type="EMBL" id="OQV22542.1"/>
    </source>
</evidence>
<reference evidence="5" key="1">
    <citation type="submission" date="2017-01" db="EMBL/GenBank/DDBJ databases">
        <title>Comparative genomics of anhydrobiosis in the tardigrade Hypsibius dujardini.</title>
        <authorList>
            <person name="Yoshida Y."/>
            <person name="Koutsovoulos G."/>
            <person name="Laetsch D."/>
            <person name="Stevens L."/>
            <person name="Kumar S."/>
            <person name="Horikawa D."/>
            <person name="Ishino K."/>
            <person name="Komine S."/>
            <person name="Tomita M."/>
            <person name="Blaxter M."/>
            <person name="Arakawa K."/>
        </authorList>
    </citation>
    <scope>NUCLEOTIDE SEQUENCE [LARGE SCALE GENOMIC DNA]</scope>
    <source>
        <strain evidence="5">Z151</strain>
    </source>
</reference>
<dbReference type="AlphaFoldDB" id="A0A1W0X5E4"/>
<evidence type="ECO:0000256" key="1">
    <source>
        <dbReference type="SAM" id="MobiDB-lite"/>
    </source>
</evidence>
<dbReference type="PANTHER" id="PTHR10438">
    <property type="entry name" value="THIOREDOXIN"/>
    <property type="match status" value="1"/>
</dbReference>
<dbReference type="PROSITE" id="PS51352">
    <property type="entry name" value="THIOREDOXIN_2"/>
    <property type="match status" value="1"/>
</dbReference>
<dbReference type="InterPro" id="IPR036249">
    <property type="entry name" value="Thioredoxin-like_sf"/>
</dbReference>
<name>A0A1W0X5E4_HYPEX</name>
<sequence>MGFWQDFFQSPTPYIGGLFIAVSLYICYRGACDCYRKRERRRQNPKINRKRSSKRHDVELDSVTIFEEYGNPHEENASGAEEYSNQQEGGDSGGLLAPTLTMNEQTAGINQRSPESAEVPVICTEAPSARILCTISDILPEDPTPFMAKDIPILDGARNFQQATSNNRQFTVVKFYTSWCGSCKQIAPHYNKIAADLSGDGFLFYCLDVDNNKDIAKQHSIEMLPTFIVYRGGQIVYRQTGTIHDKLRRGLTDLVTKN</sequence>
<evidence type="ECO:0000256" key="2">
    <source>
        <dbReference type="SAM" id="Phobius"/>
    </source>
</evidence>
<dbReference type="PANTHER" id="PTHR10438:SF468">
    <property type="entry name" value="THIOREDOXIN-1-RELATED"/>
    <property type="match status" value="1"/>
</dbReference>
<organism evidence="4 5">
    <name type="scientific">Hypsibius exemplaris</name>
    <name type="common">Freshwater tardigrade</name>
    <dbReference type="NCBI Taxonomy" id="2072580"/>
    <lineage>
        <taxon>Eukaryota</taxon>
        <taxon>Metazoa</taxon>
        <taxon>Ecdysozoa</taxon>
        <taxon>Tardigrada</taxon>
        <taxon>Eutardigrada</taxon>
        <taxon>Parachela</taxon>
        <taxon>Hypsibioidea</taxon>
        <taxon>Hypsibiidae</taxon>
        <taxon>Hypsibius</taxon>
    </lineage>
</organism>
<evidence type="ECO:0000313" key="5">
    <source>
        <dbReference type="Proteomes" id="UP000192578"/>
    </source>
</evidence>
<dbReference type="Pfam" id="PF00085">
    <property type="entry name" value="Thioredoxin"/>
    <property type="match status" value="1"/>
</dbReference>
<gene>
    <name evidence="4" type="ORF">BV898_03368</name>
</gene>
<proteinExistence type="predicted"/>
<dbReference type="EMBL" id="MTYJ01000016">
    <property type="protein sequence ID" value="OQV22542.1"/>
    <property type="molecule type" value="Genomic_DNA"/>
</dbReference>
<keyword evidence="2" id="KW-0812">Transmembrane</keyword>
<feature type="transmembrane region" description="Helical" evidence="2">
    <location>
        <begin position="12"/>
        <end position="32"/>
    </location>
</feature>
<feature type="domain" description="Thioredoxin" evidence="3">
    <location>
        <begin position="133"/>
        <end position="256"/>
    </location>
</feature>
<dbReference type="OrthoDB" id="2121326at2759"/>
<dbReference type="InterPro" id="IPR013766">
    <property type="entry name" value="Thioredoxin_domain"/>
</dbReference>
<feature type="region of interest" description="Disordered" evidence="1">
    <location>
        <begin position="72"/>
        <end position="98"/>
    </location>
</feature>
<dbReference type="InterPro" id="IPR050620">
    <property type="entry name" value="Thioredoxin_H-type-like"/>
</dbReference>
<dbReference type="PROSITE" id="PS00194">
    <property type="entry name" value="THIOREDOXIN_1"/>
    <property type="match status" value="1"/>
</dbReference>
<evidence type="ECO:0000259" key="3">
    <source>
        <dbReference type="PROSITE" id="PS51352"/>
    </source>
</evidence>
<keyword evidence="2" id="KW-0472">Membrane</keyword>
<comment type="caution">
    <text evidence="4">The sequence shown here is derived from an EMBL/GenBank/DDBJ whole genome shotgun (WGS) entry which is preliminary data.</text>
</comment>
<dbReference type="CDD" id="cd02947">
    <property type="entry name" value="TRX_family"/>
    <property type="match status" value="1"/>
</dbReference>
<keyword evidence="5" id="KW-1185">Reference proteome</keyword>
<keyword evidence="2" id="KW-1133">Transmembrane helix</keyword>